<dbReference type="EMBL" id="FN649751">
    <property type="protein sequence ID" value="CBN77950.1"/>
    <property type="molecule type" value="Genomic_DNA"/>
</dbReference>
<feature type="transmembrane region" description="Helical" evidence="2">
    <location>
        <begin position="12"/>
        <end position="33"/>
    </location>
</feature>
<dbReference type="GO" id="GO:0016787">
    <property type="term" value="F:hydrolase activity"/>
    <property type="evidence" value="ECO:0007669"/>
    <property type="project" value="UniProtKB-KW"/>
</dbReference>
<dbReference type="AlphaFoldDB" id="D8LT79"/>
<feature type="compositionally biased region" description="Gly residues" evidence="1">
    <location>
        <begin position="371"/>
        <end position="383"/>
    </location>
</feature>
<reference evidence="4 5" key="1">
    <citation type="journal article" date="2010" name="Nature">
        <title>The Ectocarpus genome and the independent evolution of multicellularity in brown algae.</title>
        <authorList>
            <person name="Cock J.M."/>
            <person name="Sterck L."/>
            <person name="Rouze P."/>
            <person name="Scornet D."/>
            <person name="Allen A.E."/>
            <person name="Amoutzias G."/>
            <person name="Anthouard V."/>
            <person name="Artiguenave F."/>
            <person name="Aury J.M."/>
            <person name="Badger J.H."/>
            <person name="Beszteri B."/>
            <person name="Billiau K."/>
            <person name="Bonnet E."/>
            <person name="Bothwell J.H."/>
            <person name="Bowler C."/>
            <person name="Boyen C."/>
            <person name="Brownlee C."/>
            <person name="Carrano C.J."/>
            <person name="Charrier B."/>
            <person name="Cho G.Y."/>
            <person name="Coelho S.M."/>
            <person name="Collen J."/>
            <person name="Corre E."/>
            <person name="Da Silva C."/>
            <person name="Delage L."/>
            <person name="Delaroque N."/>
            <person name="Dittami S.M."/>
            <person name="Doulbeau S."/>
            <person name="Elias M."/>
            <person name="Farnham G."/>
            <person name="Gachon C.M."/>
            <person name="Gschloessl B."/>
            <person name="Heesch S."/>
            <person name="Jabbari K."/>
            <person name="Jubin C."/>
            <person name="Kawai H."/>
            <person name="Kimura K."/>
            <person name="Kloareg B."/>
            <person name="Kupper F.C."/>
            <person name="Lang D."/>
            <person name="Le Bail A."/>
            <person name="Leblanc C."/>
            <person name="Lerouge P."/>
            <person name="Lohr M."/>
            <person name="Lopez P.J."/>
            <person name="Martens C."/>
            <person name="Maumus F."/>
            <person name="Michel G."/>
            <person name="Miranda-Saavedra D."/>
            <person name="Morales J."/>
            <person name="Moreau H."/>
            <person name="Motomura T."/>
            <person name="Nagasato C."/>
            <person name="Napoli C.A."/>
            <person name="Nelson D.R."/>
            <person name="Nyvall-Collen P."/>
            <person name="Peters A.F."/>
            <person name="Pommier C."/>
            <person name="Potin P."/>
            <person name="Poulain J."/>
            <person name="Quesneville H."/>
            <person name="Read B."/>
            <person name="Rensing S.A."/>
            <person name="Ritter A."/>
            <person name="Rousvoal S."/>
            <person name="Samanta M."/>
            <person name="Samson G."/>
            <person name="Schroeder D.C."/>
            <person name="Segurens B."/>
            <person name="Strittmatter M."/>
            <person name="Tonon T."/>
            <person name="Tregear J.W."/>
            <person name="Valentin K."/>
            <person name="von Dassow P."/>
            <person name="Yamagishi T."/>
            <person name="Van de Peer Y."/>
            <person name="Wincker P."/>
        </authorList>
    </citation>
    <scope>NUCLEOTIDE SEQUENCE [LARGE SCALE GENOMIC DNA]</scope>
    <source>
        <strain evidence="5">Ec32 / CCAP1310/4</strain>
    </source>
</reference>
<organism evidence="4 5">
    <name type="scientific">Ectocarpus siliculosus</name>
    <name type="common">Brown alga</name>
    <name type="synonym">Conferva siliculosa</name>
    <dbReference type="NCBI Taxonomy" id="2880"/>
    <lineage>
        <taxon>Eukaryota</taxon>
        <taxon>Sar</taxon>
        <taxon>Stramenopiles</taxon>
        <taxon>Ochrophyta</taxon>
        <taxon>PX clade</taxon>
        <taxon>Phaeophyceae</taxon>
        <taxon>Ectocarpales</taxon>
        <taxon>Ectocarpaceae</taxon>
        <taxon>Ectocarpus</taxon>
    </lineage>
</organism>
<feature type="domain" description="AB hydrolase-1" evidence="3">
    <location>
        <begin position="98"/>
        <end position="325"/>
    </location>
</feature>
<proteinExistence type="predicted"/>
<keyword evidence="4" id="KW-0378">Hydrolase</keyword>
<dbReference type="SUPFAM" id="SSF53474">
    <property type="entry name" value="alpha/beta-Hydrolases"/>
    <property type="match status" value="1"/>
</dbReference>
<evidence type="ECO:0000313" key="5">
    <source>
        <dbReference type="Proteomes" id="UP000002630"/>
    </source>
</evidence>
<name>D8LT79_ECTSI</name>
<dbReference type="Pfam" id="PF12697">
    <property type="entry name" value="Abhydrolase_6"/>
    <property type="match status" value="1"/>
</dbReference>
<protein>
    <submittedName>
        <fullName evidence="4">Alpha/beta hydrolase domain-containing protein</fullName>
    </submittedName>
</protein>
<evidence type="ECO:0000256" key="1">
    <source>
        <dbReference type="SAM" id="MobiDB-lite"/>
    </source>
</evidence>
<sequence length="383" mass="40974">MWTESGSLAELAFPVMVVAIASGVSLLCTVLLWRTQKVSRDTAACFDRIERVGFRSDPQLRSLDKSIALSVPPLPPPAATPGAAGAVLPRKKPFEKGLVLIGGFGDMPHMWEGLAERASKAGWYTLAPRTPGWGRTDFREANKVCWTDWVLACRDSLAVARGLCDEVTVVAHSTGAPVAALVAETQPIDRLIFTGPNFLSQAGDRWAKKLLLRPVVGPLVTKYLGTVVKKRRRGRPVDSLNVASYETAFYLTCLPVHTLRQMWILQDKLSRPWRVSGEVLMLMGESDESVAPLLEQADFVRGYVPEDVSFRACSIPNAAHGLPTETEGVVDTLAKIVVGGDEDLIDKLALLAEAKAAAAAGDPAIASSATNGGGPGDGNGDAH</sequence>
<dbReference type="InterPro" id="IPR000073">
    <property type="entry name" value="AB_hydrolase_1"/>
</dbReference>
<evidence type="ECO:0000259" key="3">
    <source>
        <dbReference type="Pfam" id="PF12697"/>
    </source>
</evidence>
<feature type="region of interest" description="Disordered" evidence="1">
    <location>
        <begin position="362"/>
        <end position="383"/>
    </location>
</feature>
<gene>
    <name evidence="4" type="ORF">Esi_0081_0031</name>
</gene>
<evidence type="ECO:0000256" key="2">
    <source>
        <dbReference type="SAM" id="Phobius"/>
    </source>
</evidence>
<dbReference type="OrthoDB" id="10299873at2759"/>
<keyword evidence="2" id="KW-1133">Transmembrane helix</keyword>
<keyword evidence="2" id="KW-0812">Transmembrane</keyword>
<dbReference type="EMBL" id="FN649047">
    <property type="protein sequence ID" value="CBN77950.1"/>
    <property type="molecule type" value="Genomic_DNA"/>
</dbReference>
<dbReference type="Gene3D" id="3.40.50.1820">
    <property type="entry name" value="alpha/beta hydrolase"/>
    <property type="match status" value="1"/>
</dbReference>
<dbReference type="InterPro" id="IPR029058">
    <property type="entry name" value="AB_hydrolase_fold"/>
</dbReference>
<accession>D8LT79</accession>
<keyword evidence="5" id="KW-1185">Reference proteome</keyword>
<dbReference type="InParanoid" id="D8LT79"/>
<dbReference type="Proteomes" id="UP000002630">
    <property type="component" value="Linkage Group LG26"/>
</dbReference>
<keyword evidence="2" id="KW-0472">Membrane</keyword>
<evidence type="ECO:0000313" key="4">
    <source>
        <dbReference type="EMBL" id="CBN77950.1"/>
    </source>
</evidence>